<feature type="non-terminal residue" evidence="1">
    <location>
        <position position="1"/>
    </location>
</feature>
<evidence type="ECO:0000313" key="2">
    <source>
        <dbReference type="Proteomes" id="UP000307440"/>
    </source>
</evidence>
<accession>A0A5C3KFR1</accession>
<evidence type="ECO:0000313" key="1">
    <source>
        <dbReference type="EMBL" id="TFK18966.1"/>
    </source>
</evidence>
<name>A0A5C3KFR1_COPMA</name>
<sequence>RLYTYPELPAIVNGKNRAEWLYVIPEARESIFNAFTLPTVRHVTVRDFISIPLTPFVDCDLKHLKSLSLIGVYSSNVEDEAPFPLKSRHQADIGGQHPQLEILDLGRVFMDNLQLLSSCWFYKGSFQEPLTEELRLDTTFKPPGDAHKRWQDIPEEFLHSIRRYEVTNRRPRLFDTSKNMWKIHLFSNLLVLRVVLDLDVNLDLDLYTDIQVPFHDLVAEIQRAELAHLEEFQLDLGMSLNWIEGNGLGATLGLPWGGLDAALAARSAYPSLRRVVVYLNRRESEYSVLDGGHIRPSLEAVEERMPLTAKMASFQLIVLVGGGSATTFRIQEPGDPSLSFFQEDSLDLQDVSNNLGKCGLEPLDGCAGRGFPRTNADMSFNA</sequence>
<gene>
    <name evidence="1" type="ORF">FA15DRAFT_727969</name>
</gene>
<proteinExistence type="predicted"/>
<organism evidence="1 2">
    <name type="scientific">Coprinopsis marcescibilis</name>
    <name type="common">Agaric fungus</name>
    <name type="synonym">Psathyrella marcescibilis</name>
    <dbReference type="NCBI Taxonomy" id="230819"/>
    <lineage>
        <taxon>Eukaryota</taxon>
        <taxon>Fungi</taxon>
        <taxon>Dikarya</taxon>
        <taxon>Basidiomycota</taxon>
        <taxon>Agaricomycotina</taxon>
        <taxon>Agaricomycetes</taxon>
        <taxon>Agaricomycetidae</taxon>
        <taxon>Agaricales</taxon>
        <taxon>Agaricineae</taxon>
        <taxon>Psathyrellaceae</taxon>
        <taxon>Coprinopsis</taxon>
    </lineage>
</organism>
<evidence type="ECO:0008006" key="3">
    <source>
        <dbReference type="Google" id="ProtNLM"/>
    </source>
</evidence>
<dbReference type="EMBL" id="ML210366">
    <property type="protein sequence ID" value="TFK18966.1"/>
    <property type="molecule type" value="Genomic_DNA"/>
</dbReference>
<reference evidence="1 2" key="1">
    <citation type="journal article" date="2019" name="Nat. Ecol. Evol.">
        <title>Megaphylogeny resolves global patterns of mushroom evolution.</title>
        <authorList>
            <person name="Varga T."/>
            <person name="Krizsan K."/>
            <person name="Foldi C."/>
            <person name="Dima B."/>
            <person name="Sanchez-Garcia M."/>
            <person name="Sanchez-Ramirez S."/>
            <person name="Szollosi G.J."/>
            <person name="Szarkandi J.G."/>
            <person name="Papp V."/>
            <person name="Albert L."/>
            <person name="Andreopoulos W."/>
            <person name="Angelini C."/>
            <person name="Antonin V."/>
            <person name="Barry K.W."/>
            <person name="Bougher N.L."/>
            <person name="Buchanan P."/>
            <person name="Buyck B."/>
            <person name="Bense V."/>
            <person name="Catcheside P."/>
            <person name="Chovatia M."/>
            <person name="Cooper J."/>
            <person name="Damon W."/>
            <person name="Desjardin D."/>
            <person name="Finy P."/>
            <person name="Geml J."/>
            <person name="Haridas S."/>
            <person name="Hughes K."/>
            <person name="Justo A."/>
            <person name="Karasinski D."/>
            <person name="Kautmanova I."/>
            <person name="Kiss B."/>
            <person name="Kocsube S."/>
            <person name="Kotiranta H."/>
            <person name="LaButti K.M."/>
            <person name="Lechner B.E."/>
            <person name="Liimatainen K."/>
            <person name="Lipzen A."/>
            <person name="Lukacs Z."/>
            <person name="Mihaltcheva S."/>
            <person name="Morgado L.N."/>
            <person name="Niskanen T."/>
            <person name="Noordeloos M.E."/>
            <person name="Ohm R.A."/>
            <person name="Ortiz-Santana B."/>
            <person name="Ovrebo C."/>
            <person name="Racz N."/>
            <person name="Riley R."/>
            <person name="Savchenko A."/>
            <person name="Shiryaev A."/>
            <person name="Soop K."/>
            <person name="Spirin V."/>
            <person name="Szebenyi C."/>
            <person name="Tomsovsky M."/>
            <person name="Tulloss R.E."/>
            <person name="Uehling J."/>
            <person name="Grigoriev I.V."/>
            <person name="Vagvolgyi C."/>
            <person name="Papp T."/>
            <person name="Martin F.M."/>
            <person name="Miettinen O."/>
            <person name="Hibbett D.S."/>
            <person name="Nagy L.G."/>
        </authorList>
    </citation>
    <scope>NUCLEOTIDE SEQUENCE [LARGE SCALE GENOMIC DNA]</scope>
    <source>
        <strain evidence="1 2">CBS 121175</strain>
    </source>
</reference>
<keyword evidence="2" id="KW-1185">Reference proteome</keyword>
<dbReference type="AlphaFoldDB" id="A0A5C3KFR1"/>
<dbReference type="Proteomes" id="UP000307440">
    <property type="component" value="Unassembled WGS sequence"/>
</dbReference>
<protein>
    <recommendedName>
        <fullName evidence="3">F-box domain-containing protein</fullName>
    </recommendedName>
</protein>